<comment type="caution">
    <text evidence="2">The sequence shown here is derived from an EMBL/GenBank/DDBJ whole genome shotgun (WGS) entry which is preliminary data.</text>
</comment>
<dbReference type="InterPro" id="IPR036291">
    <property type="entry name" value="NAD(P)-bd_dom_sf"/>
</dbReference>
<name>A0ABW2SVM9_9ACTN</name>
<dbReference type="RefSeq" id="WP_343964168.1">
    <property type="nucleotide sequence ID" value="NZ_BAAAGK010000022.1"/>
</dbReference>
<dbReference type="EMBL" id="JBHTEE010000001">
    <property type="protein sequence ID" value="MFC7600330.1"/>
    <property type="molecule type" value="Genomic_DNA"/>
</dbReference>
<evidence type="ECO:0000313" key="2">
    <source>
        <dbReference type="EMBL" id="MFC7600330.1"/>
    </source>
</evidence>
<dbReference type="SUPFAM" id="SSF51735">
    <property type="entry name" value="NAD(P)-binding Rossmann-fold domains"/>
    <property type="match status" value="1"/>
</dbReference>
<gene>
    <name evidence="2" type="ORF">ACFQVD_09485</name>
</gene>
<accession>A0ABW2SVM9</accession>
<evidence type="ECO:0000313" key="3">
    <source>
        <dbReference type="Proteomes" id="UP001596514"/>
    </source>
</evidence>
<organism evidence="2 3">
    <name type="scientific">Streptosporangium amethystogenes subsp. fukuiense</name>
    <dbReference type="NCBI Taxonomy" id="698418"/>
    <lineage>
        <taxon>Bacteria</taxon>
        <taxon>Bacillati</taxon>
        <taxon>Actinomycetota</taxon>
        <taxon>Actinomycetes</taxon>
        <taxon>Streptosporangiales</taxon>
        <taxon>Streptosporangiaceae</taxon>
        <taxon>Streptosporangium</taxon>
    </lineage>
</organism>
<keyword evidence="3" id="KW-1185">Reference proteome</keyword>
<reference evidence="3" key="1">
    <citation type="journal article" date="2019" name="Int. J. Syst. Evol. Microbiol.">
        <title>The Global Catalogue of Microorganisms (GCM) 10K type strain sequencing project: providing services to taxonomists for standard genome sequencing and annotation.</title>
        <authorList>
            <consortium name="The Broad Institute Genomics Platform"/>
            <consortium name="The Broad Institute Genome Sequencing Center for Infectious Disease"/>
            <person name="Wu L."/>
            <person name="Ma J."/>
        </authorList>
    </citation>
    <scope>NUCLEOTIDE SEQUENCE [LARGE SCALE GENOMIC DNA]</scope>
    <source>
        <strain evidence="3">JCM 10083</strain>
    </source>
</reference>
<protein>
    <submittedName>
        <fullName evidence="2">Uncharacterized protein</fullName>
    </submittedName>
</protein>
<feature type="region of interest" description="Disordered" evidence="1">
    <location>
        <begin position="34"/>
        <end position="54"/>
    </location>
</feature>
<dbReference type="Gene3D" id="3.40.50.720">
    <property type="entry name" value="NAD(P)-binding Rossmann-like Domain"/>
    <property type="match status" value="1"/>
</dbReference>
<dbReference type="Proteomes" id="UP001596514">
    <property type="component" value="Unassembled WGS sequence"/>
</dbReference>
<evidence type="ECO:0000256" key="1">
    <source>
        <dbReference type="SAM" id="MobiDB-lite"/>
    </source>
</evidence>
<sequence length="54" mass="5973">MDGFEKTFQVNHLAPFLLTRRLLDTLTASRASVLQTSSNPAPAARTSRWITGAR</sequence>
<proteinExistence type="predicted"/>